<dbReference type="EMBL" id="JAAVLW010000010">
    <property type="protein sequence ID" value="NOJ50093.1"/>
    <property type="molecule type" value="Genomic_DNA"/>
</dbReference>
<keyword evidence="2" id="KW-1185">Reference proteome</keyword>
<protein>
    <submittedName>
        <fullName evidence="1">Uncharacterized protein</fullName>
    </submittedName>
</protein>
<reference evidence="1 2" key="1">
    <citation type="submission" date="2020-03" db="EMBL/GenBank/DDBJ databases">
        <title>Bradyrhizobium diversity isolated from nodules of Muelleranthus trifoliolatus.</title>
        <authorList>
            <person name="Klepa M."/>
            <person name="Helene L."/>
            <person name="Hungria M."/>
        </authorList>
    </citation>
    <scope>NUCLEOTIDE SEQUENCE [LARGE SCALE GENOMIC DNA]</scope>
    <source>
        <strain evidence="1 2">WSM 1744</strain>
    </source>
</reference>
<accession>A0A7Y4H9W8</accession>
<gene>
    <name evidence="1" type="ORF">HCN50_28235</name>
</gene>
<dbReference type="RefSeq" id="WP_171713136.1">
    <property type="nucleotide sequence ID" value="NZ_JAAVLW010000010.1"/>
</dbReference>
<dbReference type="Proteomes" id="UP000528734">
    <property type="component" value="Unassembled WGS sequence"/>
</dbReference>
<comment type="caution">
    <text evidence="1">The sequence shown here is derived from an EMBL/GenBank/DDBJ whole genome shotgun (WGS) entry which is preliminary data.</text>
</comment>
<evidence type="ECO:0000313" key="1">
    <source>
        <dbReference type="EMBL" id="NOJ50093.1"/>
    </source>
</evidence>
<dbReference type="AlphaFoldDB" id="A0A7Y4H9W8"/>
<sequence length="77" mass="8397">MVCFEMEDQGVPQDPKSGCKAEESKLTTAQRLTDLISLFLILRLAGVLDDDAQPCRHLPPTLASTATEIGVLDRLVN</sequence>
<organism evidence="1 2">
    <name type="scientific">Bradyrhizobium archetypum</name>
    <dbReference type="NCBI Taxonomy" id="2721160"/>
    <lineage>
        <taxon>Bacteria</taxon>
        <taxon>Pseudomonadati</taxon>
        <taxon>Pseudomonadota</taxon>
        <taxon>Alphaproteobacteria</taxon>
        <taxon>Hyphomicrobiales</taxon>
        <taxon>Nitrobacteraceae</taxon>
        <taxon>Bradyrhizobium</taxon>
    </lineage>
</organism>
<proteinExistence type="predicted"/>
<name>A0A7Y4H9W8_9BRAD</name>
<evidence type="ECO:0000313" key="2">
    <source>
        <dbReference type="Proteomes" id="UP000528734"/>
    </source>
</evidence>